<protein>
    <recommendedName>
        <fullName evidence="5">Actin-related protein 5</fullName>
    </recommendedName>
</protein>
<dbReference type="AlphaFoldDB" id="A0AAV8UIB9"/>
<dbReference type="Gene3D" id="3.90.640.10">
    <property type="entry name" value="Actin, Chain A, domain 4"/>
    <property type="match status" value="2"/>
</dbReference>
<dbReference type="Gene3D" id="3.30.420.40">
    <property type="match status" value="4"/>
</dbReference>
<dbReference type="Pfam" id="PF00022">
    <property type="entry name" value="Actin"/>
    <property type="match status" value="2"/>
</dbReference>
<evidence type="ECO:0000313" key="3">
    <source>
        <dbReference type="EMBL" id="KAJ8902224.1"/>
    </source>
</evidence>
<evidence type="ECO:0000256" key="1">
    <source>
        <dbReference type="RuleBase" id="RU000487"/>
    </source>
</evidence>
<dbReference type="Proteomes" id="UP001157974">
    <property type="component" value="Unassembled WGS sequence"/>
</dbReference>
<keyword evidence="4" id="KW-1185">Reference proteome</keyword>
<evidence type="ECO:0000313" key="4">
    <source>
        <dbReference type="Proteomes" id="UP001157974"/>
    </source>
</evidence>
<name>A0AAV8UIB9_9RHOD</name>
<dbReference type="PANTHER" id="PTHR11937">
    <property type="entry name" value="ACTIN"/>
    <property type="match status" value="1"/>
</dbReference>
<gene>
    <name evidence="3" type="ORF">NDN08_006632</name>
</gene>
<evidence type="ECO:0000256" key="2">
    <source>
        <dbReference type="SAM" id="MobiDB-lite"/>
    </source>
</evidence>
<dbReference type="InterPro" id="IPR004000">
    <property type="entry name" value="Actin"/>
</dbReference>
<sequence length="772" mass="87489">MVAEPNGARADEAKKKRRVVLRDPEPLLNSDPSKSFNPRDGDAVVIDIGSSELRAGFSSADGPALRYPPLVSRARDPGEDGRRKNFVGYEALHTSVRSGVRSPFEANIPFNATLLERLLDGTIVALGLANEKKIDRPFVLTEPPCQMNNSRAFIMEVLFEGYQAPSVCLGVDGLFSYMYNMYSSTSTSSLSQFNDRNALIVSSSFRATHVLPLVNGRFHAACAKRINVGGDHATEALARRLRLLYPIFAPALSYDRVNLLREEICYFSSNYEEEVNRLQTDPDYFDQVETAIEIPSQEGTKTCPSPEELERQRKLRAEAGQRLHDMMAARRKAKATTEVAPKEVERKLTSEEVHRVESLLSELDELETISDMKTAYEDDYYMSLSRRGFKQTKDLEDAVGKKEAEIVSLKEELGEELMAQAEEKWRKRKFEDALLETPDPLLTADQLKEKRKVKSIRGAAEARERVKLQKEEERQKVEAAEAELRRQKEQDPDGYLRRRIKERDDLLQRIKKRKAAREAGSDRRSQAARNRMRLIAQQIMPENGKKMPDDFGMRDEDWNVYHDMQGGDTEEEEQEEKYLADLKAEIFELAPHIAALEEAESRGAEKLYYPIERSNELDICLDRIRSTEIIWQPSIVGLDQAGLGESIDLSVSSLQGATARESLVKEIFLTGGLMNTPGANARLQAEVRRVLPASFSPGVDLNIRLAKDPVLDAWRGAALLAKIGGQELSDSSVSRSEYEEMGPEYLKEHFASNVYYQTPQSDRERDNRKRRR</sequence>
<dbReference type="EMBL" id="JAMWBK010000009">
    <property type="protein sequence ID" value="KAJ8902224.1"/>
    <property type="molecule type" value="Genomic_DNA"/>
</dbReference>
<dbReference type="SUPFAM" id="SSF53067">
    <property type="entry name" value="Actin-like ATPase domain"/>
    <property type="match status" value="2"/>
</dbReference>
<comment type="similarity">
    <text evidence="1">Belongs to the actin family.</text>
</comment>
<feature type="compositionally biased region" description="Basic and acidic residues" evidence="2">
    <location>
        <begin position="9"/>
        <end position="25"/>
    </location>
</feature>
<organism evidence="3 4">
    <name type="scientific">Rhodosorus marinus</name>
    <dbReference type="NCBI Taxonomy" id="101924"/>
    <lineage>
        <taxon>Eukaryota</taxon>
        <taxon>Rhodophyta</taxon>
        <taxon>Stylonematophyceae</taxon>
        <taxon>Stylonematales</taxon>
        <taxon>Stylonemataceae</taxon>
        <taxon>Rhodosorus</taxon>
    </lineage>
</organism>
<dbReference type="InterPro" id="IPR043129">
    <property type="entry name" value="ATPase_NBD"/>
</dbReference>
<reference evidence="3 4" key="1">
    <citation type="journal article" date="2023" name="Nat. Commun.">
        <title>Origin of minicircular mitochondrial genomes in red algae.</title>
        <authorList>
            <person name="Lee Y."/>
            <person name="Cho C.H."/>
            <person name="Lee Y.M."/>
            <person name="Park S.I."/>
            <person name="Yang J.H."/>
            <person name="West J.A."/>
            <person name="Bhattacharya D."/>
            <person name="Yoon H.S."/>
        </authorList>
    </citation>
    <scope>NUCLEOTIDE SEQUENCE [LARGE SCALE GENOMIC DNA]</scope>
    <source>
        <strain evidence="3 4">CCMP1338</strain>
        <tissue evidence="3">Whole cell</tissue>
    </source>
</reference>
<dbReference type="SMART" id="SM00268">
    <property type="entry name" value="ACTIN"/>
    <property type="match status" value="1"/>
</dbReference>
<feature type="region of interest" description="Disordered" evidence="2">
    <location>
        <begin position="464"/>
        <end position="497"/>
    </location>
</feature>
<dbReference type="FunFam" id="3.30.420.40:FF:000058">
    <property type="entry name" value="Putative actin-related protein 5"/>
    <property type="match status" value="1"/>
</dbReference>
<feature type="region of interest" description="Disordered" evidence="2">
    <location>
        <begin position="1"/>
        <end position="41"/>
    </location>
</feature>
<comment type="caution">
    <text evidence="3">The sequence shown here is derived from an EMBL/GenBank/DDBJ whole genome shotgun (WGS) entry which is preliminary data.</text>
</comment>
<proteinExistence type="inferred from homology"/>
<evidence type="ECO:0008006" key="5">
    <source>
        <dbReference type="Google" id="ProtNLM"/>
    </source>
</evidence>
<accession>A0AAV8UIB9</accession>